<organism evidence="2 3">
    <name type="scientific">Trypanosoma conorhini</name>
    <dbReference type="NCBI Taxonomy" id="83891"/>
    <lineage>
        <taxon>Eukaryota</taxon>
        <taxon>Discoba</taxon>
        <taxon>Euglenozoa</taxon>
        <taxon>Kinetoplastea</taxon>
        <taxon>Metakinetoplastina</taxon>
        <taxon>Trypanosomatida</taxon>
        <taxon>Trypanosomatidae</taxon>
        <taxon>Trypanosoma</taxon>
    </lineage>
</organism>
<proteinExistence type="predicted"/>
<evidence type="ECO:0008006" key="4">
    <source>
        <dbReference type="Google" id="ProtNLM"/>
    </source>
</evidence>
<dbReference type="AlphaFoldDB" id="A0A3R7KWA7"/>
<keyword evidence="3" id="KW-1185">Reference proteome</keyword>
<feature type="coiled-coil region" evidence="1">
    <location>
        <begin position="737"/>
        <end position="771"/>
    </location>
</feature>
<evidence type="ECO:0000313" key="2">
    <source>
        <dbReference type="EMBL" id="RNF16421.1"/>
    </source>
</evidence>
<dbReference type="OrthoDB" id="247430at2759"/>
<dbReference type="Proteomes" id="UP000284403">
    <property type="component" value="Unassembled WGS sequence"/>
</dbReference>
<gene>
    <name evidence="2" type="ORF">Tco025E_05187</name>
</gene>
<protein>
    <recommendedName>
        <fullName evidence="4">WW domain-containing protein</fullName>
    </recommendedName>
</protein>
<evidence type="ECO:0000256" key="1">
    <source>
        <dbReference type="SAM" id="Coils"/>
    </source>
</evidence>
<reference evidence="2 3" key="1">
    <citation type="journal article" date="2018" name="BMC Genomics">
        <title>Genomic comparison of Trypanosoma conorhini and Trypanosoma rangeli to Trypanosoma cruzi strains of high and low virulence.</title>
        <authorList>
            <person name="Bradwell K.R."/>
            <person name="Koparde V.N."/>
            <person name="Matveyev A.V."/>
            <person name="Serrano M.G."/>
            <person name="Alves J.M."/>
            <person name="Parikh H."/>
            <person name="Huang B."/>
            <person name="Lee V."/>
            <person name="Espinosa-Alvarez O."/>
            <person name="Ortiz P.A."/>
            <person name="Costa-Martins A.G."/>
            <person name="Teixeira M.M."/>
            <person name="Buck G.A."/>
        </authorList>
    </citation>
    <scope>NUCLEOTIDE SEQUENCE [LARGE SCALE GENOMIC DNA]</scope>
    <source>
        <strain evidence="2 3">025E</strain>
    </source>
</reference>
<name>A0A3R7KWA7_9TRYP</name>
<dbReference type="EMBL" id="MKKU01000294">
    <property type="protein sequence ID" value="RNF16421.1"/>
    <property type="molecule type" value="Genomic_DNA"/>
</dbReference>
<sequence length="966" mass="107739">MPTVREVEPRTSGSTHYIVCTVQGRQCLAPQSQPNNLALTFLVKLDPRSGQEFYVNVATKAKSWELPDAAAETALDASPRDGDAAPSPPAAVTVVGTRYELATADGGERYVPQRLPFEPLPVHCWRPVWEASEGRFVYENCETAERVAKLPPLEYYCDAVRQLYEFYGIAGSFVDALRQHCGNERRLVESLSIEYGPMPLRSEEAMEVAECYFHRHDKSMLAGMEGLLAQWRGNEIAFVDALYEEYGKRPRTTRERVRAMYAQYHPAKLPYCDEEVDRHKEHEGELLEALERQLGPELIKEEEPLEGVTQRVRCQLLKYDPARVAEVEKLLVKHMGAEVQLLELLVRHYGPEVGPAEREQLLKGPAHTAWDDAEDVCGGDGWKVTDSAPSAEAAAAAKVSAAPAADEMHTGSCVSDNVPQGSLNANVLKDSLPRMKLFAEESAPAPRVAPPTNNVTLTAELSAENITPEAPPRTAAVDHAATALCETDDTVQHPQLAPSAPQEGGSPLLPNSFPHANTVWRKHTEILEVERRLREREFQKQQECMQLEEEKLAREFEAHQRLVALESERRWKEEATRMMEVAQSAAQHAVQELTRLQQRQDEESGGKERAEDVARQQEHCQAVEALNSANEALLGQFAHMKAQLEEARASVESYAARNEELRTESMRMANKFAEVQRQYELELQGMRIHLDDTRVRAATRISEQDVKLLHLKRQEETAVANMLRELEGERRSTAAAKEAWAREKAEAQTSIASLQRQLTAVTEEREGLRATLTSREAALSARTKELEELYGALRHQRTAKRGVASQTESVDVGAVSAEMRAAEDPFHALNASASPSTQLTHAVSAPPKAGDLQEAFNGSQRTVMELLAEREKMMAECEQARVVTALLRQQVKSLECTVEKLELRHLAVPDIPVCATAQDVAVVSLKEDLVKVGNQLLKSDAESTQLKREIRDLRSLLSLYMSNAKK</sequence>
<evidence type="ECO:0000313" key="3">
    <source>
        <dbReference type="Proteomes" id="UP000284403"/>
    </source>
</evidence>
<accession>A0A3R7KWA7</accession>
<comment type="caution">
    <text evidence="2">The sequence shown here is derived from an EMBL/GenBank/DDBJ whole genome shotgun (WGS) entry which is preliminary data.</text>
</comment>
<dbReference type="RefSeq" id="XP_029227793.1">
    <property type="nucleotide sequence ID" value="XM_029372088.1"/>
</dbReference>
<feature type="coiled-coil region" evidence="1">
    <location>
        <begin position="644"/>
        <end position="678"/>
    </location>
</feature>
<keyword evidence="1" id="KW-0175">Coiled coil</keyword>
<dbReference type="GeneID" id="40318798"/>